<dbReference type="OrthoDB" id="4820633at2"/>
<dbReference type="RefSeq" id="WP_073070687.1">
    <property type="nucleotide sequence ID" value="NZ_MPPI01000008.1"/>
</dbReference>
<protein>
    <submittedName>
        <fullName evidence="1">Uncharacterized protein</fullName>
    </submittedName>
</protein>
<keyword evidence="2" id="KW-1185">Reference proteome</keyword>
<dbReference type="EMBL" id="PVWG01000004">
    <property type="protein sequence ID" value="PSB20972.1"/>
    <property type="molecule type" value="Genomic_DNA"/>
</dbReference>
<sequence length="302" mass="34743">MPFNFDPFDFFKAGELIVAERLNNVQIEIKKYVNVEVGNVKKALDDYKAKPIDANKFGGKTPEEWTKLNDERYVQRSELKGGWGEYRRYFKQLNRPTTDPDPALVEHNLRRYPVVSLFELMQLITTDEDAKRLLSDDTSKDARFVVYYAGRRDPIAEKFMTRSADATFWGDTIELILEQFGLTPTSTQMFDDVLNDLWGKMFDPGLDQDNFRRDAYGHSRYIQTELLGRGRTVQELKAGGVWEDLRVAIRPQMIPTSIDFSSSAVDANGVRVTNRVDVFHLSQNVVDVKAVKPIDLMVLLRT</sequence>
<dbReference type="AlphaFoldDB" id="A0A2T1DKH0"/>
<name>A0A2T1DKH0_9CYAN</name>
<reference evidence="1 2" key="2">
    <citation type="submission" date="2018-03" db="EMBL/GenBank/DDBJ databases">
        <title>The ancient ancestry and fast evolution of plastids.</title>
        <authorList>
            <person name="Moore K.R."/>
            <person name="Magnabosco C."/>
            <person name="Momper L."/>
            <person name="Gold D.A."/>
            <person name="Bosak T."/>
            <person name="Fournier G.P."/>
        </authorList>
    </citation>
    <scope>NUCLEOTIDE SEQUENCE [LARGE SCALE GENOMIC DNA]</scope>
    <source>
        <strain evidence="1 2">ULC007</strain>
    </source>
</reference>
<organism evidence="1 2">
    <name type="scientific">Phormidesmis priestleyi ULC007</name>
    <dbReference type="NCBI Taxonomy" id="1920490"/>
    <lineage>
        <taxon>Bacteria</taxon>
        <taxon>Bacillati</taxon>
        <taxon>Cyanobacteriota</taxon>
        <taxon>Cyanophyceae</taxon>
        <taxon>Leptolyngbyales</taxon>
        <taxon>Leptolyngbyaceae</taxon>
        <taxon>Phormidesmis</taxon>
    </lineage>
</organism>
<gene>
    <name evidence="1" type="ORF">C7B65_06095</name>
</gene>
<evidence type="ECO:0000313" key="1">
    <source>
        <dbReference type="EMBL" id="PSB20972.1"/>
    </source>
</evidence>
<evidence type="ECO:0000313" key="2">
    <source>
        <dbReference type="Proteomes" id="UP000238634"/>
    </source>
</evidence>
<reference evidence="1 2" key="1">
    <citation type="submission" date="2018-02" db="EMBL/GenBank/DDBJ databases">
        <authorList>
            <person name="Cohen D.B."/>
            <person name="Kent A.D."/>
        </authorList>
    </citation>
    <scope>NUCLEOTIDE SEQUENCE [LARGE SCALE GENOMIC DNA]</scope>
    <source>
        <strain evidence="1 2">ULC007</strain>
    </source>
</reference>
<dbReference type="Proteomes" id="UP000238634">
    <property type="component" value="Unassembled WGS sequence"/>
</dbReference>
<proteinExistence type="predicted"/>
<dbReference type="STRING" id="1920490.GCA_001895925_03600"/>
<comment type="caution">
    <text evidence="1">The sequence shown here is derived from an EMBL/GenBank/DDBJ whole genome shotgun (WGS) entry which is preliminary data.</text>
</comment>
<accession>A0A2T1DKH0</accession>